<feature type="transmembrane region" description="Helical" evidence="1">
    <location>
        <begin position="40"/>
        <end position="62"/>
    </location>
</feature>
<dbReference type="EMBL" id="BONY01000058">
    <property type="protein sequence ID" value="GIH08942.1"/>
    <property type="molecule type" value="Genomic_DNA"/>
</dbReference>
<accession>A0A8J3QF97</accession>
<protein>
    <submittedName>
        <fullName evidence="2">Uncharacterized protein</fullName>
    </submittedName>
</protein>
<sequence length="121" mass="12471">MRKPLVLAAFALVSAAGAVIVALPDSGPRLEISQAHGPGIVDLAGIALLLSGSGILWWYLWTARASLSRSPARLQHAWIFGTGLGAGLILASVANDFAGWWAIGATALLAVQLSLFATAKP</sequence>
<gene>
    <name evidence="2" type="ORF">Rhe02_70090</name>
</gene>
<keyword evidence="3" id="KW-1185">Reference proteome</keyword>
<evidence type="ECO:0000256" key="1">
    <source>
        <dbReference type="SAM" id="Phobius"/>
    </source>
</evidence>
<keyword evidence="1" id="KW-0812">Transmembrane</keyword>
<feature type="transmembrane region" description="Helical" evidence="1">
    <location>
        <begin position="100"/>
        <end position="119"/>
    </location>
</feature>
<feature type="transmembrane region" description="Helical" evidence="1">
    <location>
        <begin position="74"/>
        <end position="94"/>
    </location>
</feature>
<comment type="caution">
    <text evidence="2">The sequence shown here is derived from an EMBL/GenBank/DDBJ whole genome shotgun (WGS) entry which is preliminary data.</text>
</comment>
<name>A0A8J3QF97_9ACTN</name>
<keyword evidence="1" id="KW-1133">Transmembrane helix</keyword>
<keyword evidence="1" id="KW-0472">Membrane</keyword>
<evidence type="ECO:0000313" key="2">
    <source>
        <dbReference type="EMBL" id="GIH08942.1"/>
    </source>
</evidence>
<dbReference type="Proteomes" id="UP000612899">
    <property type="component" value="Unassembled WGS sequence"/>
</dbReference>
<dbReference type="AlphaFoldDB" id="A0A8J3QF97"/>
<dbReference type="RefSeq" id="WP_203912679.1">
    <property type="nucleotide sequence ID" value="NZ_BONY01000058.1"/>
</dbReference>
<reference evidence="2" key="1">
    <citation type="submission" date="2021-01" db="EMBL/GenBank/DDBJ databases">
        <title>Whole genome shotgun sequence of Rhizocola hellebori NBRC 109834.</title>
        <authorList>
            <person name="Komaki H."/>
            <person name="Tamura T."/>
        </authorList>
    </citation>
    <scope>NUCLEOTIDE SEQUENCE</scope>
    <source>
        <strain evidence="2">NBRC 109834</strain>
    </source>
</reference>
<organism evidence="2 3">
    <name type="scientific">Rhizocola hellebori</name>
    <dbReference type="NCBI Taxonomy" id="1392758"/>
    <lineage>
        <taxon>Bacteria</taxon>
        <taxon>Bacillati</taxon>
        <taxon>Actinomycetota</taxon>
        <taxon>Actinomycetes</taxon>
        <taxon>Micromonosporales</taxon>
        <taxon>Micromonosporaceae</taxon>
        <taxon>Rhizocola</taxon>
    </lineage>
</organism>
<proteinExistence type="predicted"/>
<evidence type="ECO:0000313" key="3">
    <source>
        <dbReference type="Proteomes" id="UP000612899"/>
    </source>
</evidence>